<dbReference type="PANTHER" id="PTHR32179:SF3">
    <property type="entry name" value="NICOTINATE-NUCLEOTIDE PYROPHOSPHORYLASE [CARBOXYLATING]"/>
    <property type="match status" value="1"/>
</dbReference>
<evidence type="ECO:0000256" key="1">
    <source>
        <dbReference type="ARBA" id="ARBA00004893"/>
    </source>
</evidence>
<feature type="domain" description="Quinolinate phosphoribosyl transferase C-terminal" evidence="8">
    <location>
        <begin position="115"/>
        <end position="152"/>
    </location>
</feature>
<comment type="caution">
    <text evidence="10">The sequence shown here is derived from an EMBL/GenBank/DDBJ whole genome shotgun (WGS) entry which is preliminary data.</text>
</comment>
<evidence type="ECO:0000256" key="7">
    <source>
        <dbReference type="ARBA" id="ARBA00047445"/>
    </source>
</evidence>
<dbReference type="GO" id="GO:0009435">
    <property type="term" value="P:NAD+ biosynthetic process"/>
    <property type="evidence" value="ECO:0007669"/>
    <property type="project" value="InterPro"/>
</dbReference>
<comment type="similarity">
    <text evidence="2">Belongs to the NadC/ModD family.</text>
</comment>
<gene>
    <name evidence="10" type="ORF">HZB08_03215</name>
</gene>
<dbReference type="AlphaFoldDB" id="A0A9D6YXX9"/>
<dbReference type="PANTHER" id="PTHR32179">
    <property type="entry name" value="NICOTINATE-NUCLEOTIDE PYROPHOSPHORYLASE [CARBOXYLATING]"/>
    <property type="match status" value="1"/>
</dbReference>
<dbReference type="SUPFAM" id="SSF54675">
    <property type="entry name" value="Nicotinate/Quinolinate PRTase N-terminal domain-like"/>
    <property type="match status" value="1"/>
</dbReference>
<reference evidence="10" key="1">
    <citation type="submission" date="2020-07" db="EMBL/GenBank/DDBJ databases">
        <title>Huge and variable diversity of episymbiotic CPR bacteria and DPANN archaea in groundwater ecosystems.</title>
        <authorList>
            <person name="He C.Y."/>
            <person name="Keren R."/>
            <person name="Whittaker M."/>
            <person name="Farag I.F."/>
            <person name="Doudna J."/>
            <person name="Cate J.H.D."/>
            <person name="Banfield J.F."/>
        </authorList>
    </citation>
    <scope>NUCLEOTIDE SEQUENCE</scope>
    <source>
        <strain evidence="10">NC_groundwater_1860_Pr3_B-0.1um_51_7</strain>
    </source>
</reference>
<feature type="non-terminal residue" evidence="10">
    <location>
        <position position="152"/>
    </location>
</feature>
<proteinExistence type="inferred from homology"/>
<evidence type="ECO:0000256" key="6">
    <source>
        <dbReference type="ARBA" id="ARBA00022679"/>
    </source>
</evidence>
<dbReference type="InterPro" id="IPR027277">
    <property type="entry name" value="NadC/ModD"/>
</dbReference>
<evidence type="ECO:0000256" key="3">
    <source>
        <dbReference type="ARBA" id="ARBA00011944"/>
    </source>
</evidence>
<dbReference type="InterPro" id="IPR013785">
    <property type="entry name" value="Aldolase_TIM"/>
</dbReference>
<dbReference type="Gene3D" id="3.20.20.70">
    <property type="entry name" value="Aldolase class I"/>
    <property type="match status" value="1"/>
</dbReference>
<evidence type="ECO:0000256" key="2">
    <source>
        <dbReference type="ARBA" id="ARBA00009400"/>
    </source>
</evidence>
<dbReference type="InterPro" id="IPR022412">
    <property type="entry name" value="Quinolinate_PRibosylTrfase_N"/>
</dbReference>
<evidence type="ECO:0000256" key="5">
    <source>
        <dbReference type="ARBA" id="ARBA00022676"/>
    </source>
</evidence>
<comment type="catalytic activity">
    <reaction evidence="7">
        <text>nicotinate beta-D-ribonucleotide + CO2 + diphosphate = quinolinate + 5-phospho-alpha-D-ribose 1-diphosphate + 2 H(+)</text>
        <dbReference type="Rhea" id="RHEA:12733"/>
        <dbReference type="ChEBI" id="CHEBI:15378"/>
        <dbReference type="ChEBI" id="CHEBI:16526"/>
        <dbReference type="ChEBI" id="CHEBI:29959"/>
        <dbReference type="ChEBI" id="CHEBI:33019"/>
        <dbReference type="ChEBI" id="CHEBI:57502"/>
        <dbReference type="ChEBI" id="CHEBI:58017"/>
        <dbReference type="EC" id="2.4.2.19"/>
    </reaction>
</comment>
<dbReference type="GO" id="GO:0004514">
    <property type="term" value="F:nicotinate-nucleotide diphosphorylase (carboxylating) activity"/>
    <property type="evidence" value="ECO:0007669"/>
    <property type="project" value="UniProtKB-EC"/>
</dbReference>
<dbReference type="InterPro" id="IPR002638">
    <property type="entry name" value="Quinolinate_PRibosylTrfase_C"/>
</dbReference>
<dbReference type="FunFam" id="3.90.1170.20:FF:000001">
    <property type="entry name" value="Nicotinate-nucleotide diphosphorylase (Carboxylating)"/>
    <property type="match status" value="1"/>
</dbReference>
<evidence type="ECO:0000313" key="10">
    <source>
        <dbReference type="EMBL" id="MBI5079010.1"/>
    </source>
</evidence>
<accession>A0A9D6YXX9</accession>
<keyword evidence="6" id="KW-0808">Transferase</keyword>
<keyword evidence="5" id="KW-0328">Glycosyltransferase</keyword>
<dbReference type="Gene3D" id="3.90.1170.20">
    <property type="entry name" value="Quinolinate phosphoribosyl transferase, N-terminal domain"/>
    <property type="match status" value="1"/>
</dbReference>
<evidence type="ECO:0000313" key="11">
    <source>
        <dbReference type="Proteomes" id="UP000808761"/>
    </source>
</evidence>
<sequence>MSNDKLQMKEEIIKLIKRSLMEDIGSGDITTEAVIPAGQKAKAVITAKEDGVIAGLAVAQEVFRQVDKRIRFTAKVKDGAEIKKGAVIALLSGPARGILTGERVALNFLQHLSGIATLTRKFNDKCQMSNVKCRTKLLDTRKTTPGLRVLEK</sequence>
<name>A0A9D6YXX9_UNCSA</name>
<protein>
    <recommendedName>
        <fullName evidence="3">nicotinate-nucleotide diphosphorylase (carboxylating)</fullName>
        <ecNumber evidence="3">2.4.2.19</ecNumber>
    </recommendedName>
</protein>
<dbReference type="Pfam" id="PF02749">
    <property type="entry name" value="QRPTase_N"/>
    <property type="match status" value="1"/>
</dbReference>
<keyword evidence="4" id="KW-0662">Pyridine nucleotide biosynthesis</keyword>
<evidence type="ECO:0000256" key="4">
    <source>
        <dbReference type="ARBA" id="ARBA00022642"/>
    </source>
</evidence>
<dbReference type="Proteomes" id="UP000808761">
    <property type="component" value="Unassembled WGS sequence"/>
</dbReference>
<feature type="domain" description="Quinolinate phosphoribosyl transferase N-terminal" evidence="9">
    <location>
        <begin position="28"/>
        <end position="113"/>
    </location>
</feature>
<dbReference type="EC" id="2.4.2.19" evidence="3"/>
<dbReference type="InterPro" id="IPR037128">
    <property type="entry name" value="Quinolinate_PRibosylTase_N_sf"/>
</dbReference>
<evidence type="ECO:0000259" key="8">
    <source>
        <dbReference type="Pfam" id="PF01729"/>
    </source>
</evidence>
<dbReference type="Pfam" id="PF01729">
    <property type="entry name" value="QRPTase_C"/>
    <property type="match status" value="1"/>
</dbReference>
<dbReference type="GO" id="GO:0034213">
    <property type="term" value="P:quinolinate catabolic process"/>
    <property type="evidence" value="ECO:0007669"/>
    <property type="project" value="TreeGrafter"/>
</dbReference>
<dbReference type="GO" id="GO:0005737">
    <property type="term" value="C:cytoplasm"/>
    <property type="evidence" value="ECO:0007669"/>
    <property type="project" value="TreeGrafter"/>
</dbReference>
<comment type="pathway">
    <text evidence="1">Cofactor biosynthesis; NAD(+) biosynthesis; nicotinate D-ribonucleotide from quinolinate: step 1/1.</text>
</comment>
<organism evidence="10 11">
    <name type="scientific">Candidatus Saganbacteria bacterium</name>
    <dbReference type="NCBI Taxonomy" id="2575572"/>
    <lineage>
        <taxon>Bacteria</taxon>
        <taxon>Bacillati</taxon>
        <taxon>Saganbacteria</taxon>
    </lineage>
</organism>
<evidence type="ECO:0000259" key="9">
    <source>
        <dbReference type="Pfam" id="PF02749"/>
    </source>
</evidence>
<dbReference type="EMBL" id="JACRKR010000158">
    <property type="protein sequence ID" value="MBI5079010.1"/>
    <property type="molecule type" value="Genomic_DNA"/>
</dbReference>